<dbReference type="InterPro" id="IPR043968">
    <property type="entry name" value="SGNH"/>
</dbReference>
<feature type="transmembrane region" description="Helical" evidence="2">
    <location>
        <begin position="201"/>
        <end position="222"/>
    </location>
</feature>
<feature type="domain" description="SGNH" evidence="4">
    <location>
        <begin position="459"/>
        <end position="688"/>
    </location>
</feature>
<dbReference type="InterPro" id="IPR002656">
    <property type="entry name" value="Acyl_transf_3_dom"/>
</dbReference>
<feature type="transmembrane region" description="Helical" evidence="2">
    <location>
        <begin position="392"/>
        <end position="410"/>
    </location>
</feature>
<keyword evidence="2" id="KW-0472">Membrane</keyword>
<dbReference type="Pfam" id="PF19040">
    <property type="entry name" value="SGNH"/>
    <property type="match status" value="1"/>
</dbReference>
<dbReference type="EMBL" id="JACBZP010000001">
    <property type="protein sequence ID" value="NYI66349.1"/>
    <property type="molecule type" value="Genomic_DNA"/>
</dbReference>
<dbReference type="AlphaFoldDB" id="A0A7Z0A8G6"/>
<evidence type="ECO:0000259" key="4">
    <source>
        <dbReference type="Pfam" id="PF19040"/>
    </source>
</evidence>
<dbReference type="PANTHER" id="PTHR23028">
    <property type="entry name" value="ACETYLTRANSFERASE"/>
    <property type="match status" value="1"/>
</dbReference>
<dbReference type="RefSeq" id="WP_179425629.1">
    <property type="nucleotide sequence ID" value="NZ_JACBZP010000001.1"/>
</dbReference>
<dbReference type="Proteomes" id="UP000539111">
    <property type="component" value="Unassembled WGS sequence"/>
</dbReference>
<feature type="transmembrane region" description="Helical" evidence="2">
    <location>
        <begin position="104"/>
        <end position="123"/>
    </location>
</feature>
<dbReference type="GO" id="GO:0009103">
    <property type="term" value="P:lipopolysaccharide biosynthetic process"/>
    <property type="evidence" value="ECO:0007669"/>
    <property type="project" value="TreeGrafter"/>
</dbReference>
<keyword evidence="2" id="KW-1133">Transmembrane helix</keyword>
<proteinExistence type="predicted"/>
<feature type="transmembrane region" description="Helical" evidence="2">
    <location>
        <begin position="41"/>
        <end position="60"/>
    </location>
</feature>
<feature type="transmembrane region" description="Helical" evidence="2">
    <location>
        <begin position="175"/>
        <end position="192"/>
    </location>
</feature>
<name>A0A7Z0A8G6_9MICO</name>
<dbReference type="GO" id="GO:0016747">
    <property type="term" value="F:acyltransferase activity, transferring groups other than amino-acyl groups"/>
    <property type="evidence" value="ECO:0007669"/>
    <property type="project" value="InterPro"/>
</dbReference>
<dbReference type="GO" id="GO:0016020">
    <property type="term" value="C:membrane"/>
    <property type="evidence" value="ECO:0007669"/>
    <property type="project" value="TreeGrafter"/>
</dbReference>
<feature type="transmembrane region" description="Helical" evidence="2">
    <location>
        <begin position="284"/>
        <end position="307"/>
    </location>
</feature>
<feature type="transmembrane region" description="Helical" evidence="2">
    <location>
        <begin position="66"/>
        <end position="83"/>
    </location>
</feature>
<organism evidence="5 6">
    <name type="scientific">Spelaeicoccus albus</name>
    <dbReference type="NCBI Taxonomy" id="1280376"/>
    <lineage>
        <taxon>Bacteria</taxon>
        <taxon>Bacillati</taxon>
        <taxon>Actinomycetota</taxon>
        <taxon>Actinomycetes</taxon>
        <taxon>Micrococcales</taxon>
        <taxon>Brevibacteriaceae</taxon>
        <taxon>Spelaeicoccus</taxon>
    </lineage>
</organism>
<evidence type="ECO:0000259" key="3">
    <source>
        <dbReference type="Pfam" id="PF01757"/>
    </source>
</evidence>
<evidence type="ECO:0000313" key="6">
    <source>
        <dbReference type="Proteomes" id="UP000539111"/>
    </source>
</evidence>
<dbReference type="PANTHER" id="PTHR23028:SF53">
    <property type="entry name" value="ACYL_TRANSF_3 DOMAIN-CONTAINING PROTEIN"/>
    <property type="match status" value="1"/>
</dbReference>
<protein>
    <submittedName>
        <fullName evidence="5">Peptidoglycan/LPS O-acetylase OafA/YrhL</fullName>
    </submittedName>
</protein>
<accession>A0A7Z0A8G6</accession>
<feature type="transmembrane region" description="Helical" evidence="2">
    <location>
        <begin position="328"/>
        <end position="346"/>
    </location>
</feature>
<feature type="compositionally biased region" description="Basic and acidic residues" evidence="1">
    <location>
        <begin position="1"/>
        <end position="14"/>
    </location>
</feature>
<dbReference type="Pfam" id="PF01757">
    <property type="entry name" value="Acyl_transf_3"/>
    <property type="match status" value="1"/>
</dbReference>
<feature type="domain" description="Acyltransferase 3" evidence="3">
    <location>
        <begin position="37"/>
        <end position="366"/>
    </location>
</feature>
<feature type="region of interest" description="Disordered" evidence="1">
    <location>
        <begin position="1"/>
        <end position="31"/>
    </location>
</feature>
<evidence type="ECO:0000256" key="2">
    <source>
        <dbReference type="SAM" id="Phobius"/>
    </source>
</evidence>
<dbReference type="InterPro" id="IPR050879">
    <property type="entry name" value="Acyltransferase_3"/>
</dbReference>
<reference evidence="5 6" key="1">
    <citation type="submission" date="2020-07" db="EMBL/GenBank/DDBJ databases">
        <title>Sequencing the genomes of 1000 actinobacteria strains.</title>
        <authorList>
            <person name="Klenk H.-P."/>
        </authorList>
    </citation>
    <scope>NUCLEOTIDE SEQUENCE [LARGE SCALE GENOMIC DNA]</scope>
    <source>
        <strain evidence="5 6">DSM 26341</strain>
    </source>
</reference>
<feature type="transmembrane region" description="Helical" evidence="2">
    <location>
        <begin position="352"/>
        <end position="371"/>
    </location>
</feature>
<evidence type="ECO:0000256" key="1">
    <source>
        <dbReference type="SAM" id="MobiDB-lite"/>
    </source>
</evidence>
<comment type="caution">
    <text evidence="5">The sequence shown here is derived from an EMBL/GenBank/DDBJ whole genome shotgun (WGS) entry which is preliminary data.</text>
</comment>
<keyword evidence="6" id="KW-1185">Reference proteome</keyword>
<keyword evidence="2" id="KW-0812">Transmembrane</keyword>
<evidence type="ECO:0000313" key="5">
    <source>
        <dbReference type="EMBL" id="NYI66349.1"/>
    </source>
</evidence>
<feature type="transmembrane region" description="Helical" evidence="2">
    <location>
        <begin position="228"/>
        <end position="249"/>
    </location>
</feature>
<feature type="transmembrane region" description="Helical" evidence="2">
    <location>
        <begin position="261"/>
        <end position="278"/>
    </location>
</feature>
<gene>
    <name evidence="5" type="ORF">BJY26_000655</name>
</gene>
<sequence length="699" mass="75816">MAEQRQDSSRKVAERNQSTAAGEASGRKTAKSSFRPDIEGLRGVAVVAVILYHCGISLFGGGYVGVDVFFVISGFLITGMLLREIEKSGRLSFARFYGGRAKRLLPALAIVLAFVSIGAWLILAPVRRAATAGDIIASGLYVNNWRLASQAVNYFEAGLEASPVEHLWTLGVEEQFYLVWPALLLIVTWWLSRKGKNVRPILAGTLTVVTVASLAYCIYLTQAEAGRAYFSTFTRVWELAIGGLIAVALASGRRVSRRMGTVLAILGMLAILFAIFRYSDRTMFPGYAALAPTLGAAAVIIAGTAGSRYGPLRLLDNRVMRHLGKISYTWYLWHWPLLVFAGALWGNLAAPTIIAVVLLSYLLTVATHVYIEEPLRRSPTLTKFPGKALAMGAVLTVAAVALGVVVHATVPDIKTAPTTKVSGAKQLEASKAPQKKVNEIRPAPRDATQDRGVMKKDGCLVQAKGTKSPSCVYGDPHSDKTVVLYGDSHAMQWFPAINKVAKKKHWKLVGLTKSGCPPVKATVYNTELKRRYTECNEWQANAEKRIKDLKPDMIITTQRADYAVMHGNERVNGPASAKIMTKDAASNLRKMKKLSDRVVAIKDDPHPSFDVPDCVSKHPKALDKCVLPKGKALGYSPVVKDAAQQVGGVDLIDPTPKLCQKGKCPAVIGNALVYRNGDHLTATFVKSLSGWLAGKLPSL</sequence>